<dbReference type="GeneID" id="82879850"/>
<dbReference type="EMBL" id="CP009246">
    <property type="protein sequence ID" value="APT86404.1"/>
    <property type="molecule type" value="Genomic_DNA"/>
</dbReference>
<dbReference type="Pfam" id="PF11580">
    <property type="entry name" value="DUF3239"/>
    <property type="match status" value="1"/>
</dbReference>
<evidence type="ECO:0000313" key="5">
    <source>
        <dbReference type="Proteomes" id="UP000315353"/>
    </source>
</evidence>
<dbReference type="OrthoDB" id="4548219at2"/>
<feature type="transmembrane region" description="Helical" evidence="1">
    <location>
        <begin position="54"/>
        <end position="74"/>
    </location>
</feature>
<sequence length="212" mass="23471">MKIFKFQVDETFAHKNNELLRDSSRLRNSGLVMGLLFIAGAVALYLTVDAAWRITVGLVVLFFGIFVAIVGVLASRKVGTAQDLYDKYPLAPAVVAEVNERDMVLMALVNTNVDPTIEPRWGVCLRTVTSIPGVKRTVGTKIPVAAVSGHRNSSDSQHWQQVTPMPIAWGTPDAETVSIARKSIPQDEWARLERARKRLSDVKATRYDLLVL</sequence>
<name>A0A1L7CKK6_CORFL</name>
<dbReference type="KEGG" id="cfc:CFLV_03850"/>
<dbReference type="AlphaFoldDB" id="A0A1L7CKK6"/>
<keyword evidence="1" id="KW-1133">Transmembrane helix</keyword>
<dbReference type="Proteomes" id="UP000315353">
    <property type="component" value="Unassembled WGS sequence"/>
</dbReference>
<dbReference type="STRING" id="28028.CFLV_03850"/>
<gene>
    <name evidence="3" type="ORF">CFL01nite_15020</name>
    <name evidence="2" type="ORF">CFLV_03850</name>
</gene>
<dbReference type="InterPro" id="IPR021632">
    <property type="entry name" value="DUF3239"/>
</dbReference>
<dbReference type="EMBL" id="BJNB01000022">
    <property type="protein sequence ID" value="GEB98007.1"/>
    <property type="molecule type" value="Genomic_DNA"/>
</dbReference>
<evidence type="ECO:0000313" key="4">
    <source>
        <dbReference type="Proteomes" id="UP000185479"/>
    </source>
</evidence>
<dbReference type="RefSeq" id="WP_075729400.1">
    <property type="nucleotide sequence ID" value="NZ_BJNB01000022.1"/>
</dbReference>
<accession>A0A1L7CKK6</accession>
<reference evidence="3 5" key="2">
    <citation type="submission" date="2019-06" db="EMBL/GenBank/DDBJ databases">
        <title>Whole genome shotgun sequence of Corynebacterium flavescens NBRC 14136.</title>
        <authorList>
            <person name="Hosoyama A."/>
            <person name="Uohara A."/>
            <person name="Ohji S."/>
            <person name="Ichikawa N."/>
        </authorList>
    </citation>
    <scope>NUCLEOTIDE SEQUENCE [LARGE SCALE GENOMIC DNA]</scope>
    <source>
        <strain evidence="3 5">NBRC 14136</strain>
    </source>
</reference>
<dbReference type="Gene3D" id="2.40.410.10">
    <property type="entry name" value="putative membrane protein from Corynebacterium diphtheriae superfamily"/>
    <property type="match status" value="1"/>
</dbReference>
<dbReference type="Proteomes" id="UP000185479">
    <property type="component" value="Chromosome"/>
</dbReference>
<organism evidence="2 4">
    <name type="scientific">Corynebacterium flavescens</name>
    <dbReference type="NCBI Taxonomy" id="28028"/>
    <lineage>
        <taxon>Bacteria</taxon>
        <taxon>Bacillati</taxon>
        <taxon>Actinomycetota</taxon>
        <taxon>Actinomycetes</taxon>
        <taxon>Mycobacteriales</taxon>
        <taxon>Corynebacteriaceae</taxon>
        <taxon>Corynebacterium</taxon>
    </lineage>
</organism>
<keyword evidence="1" id="KW-0812">Transmembrane</keyword>
<keyword evidence="1" id="KW-0472">Membrane</keyword>
<keyword evidence="4" id="KW-1185">Reference proteome</keyword>
<proteinExistence type="predicted"/>
<reference evidence="2 4" key="1">
    <citation type="submission" date="2014-08" db="EMBL/GenBank/DDBJ databases">
        <title>Complete genome sequence of Corynebacterium flavescens OJ8(T)(=DSM 20296(T)), isolated from cheese.</title>
        <authorList>
            <person name="Ruckert C."/>
            <person name="Albersmeier A."/>
            <person name="Winkler A."/>
            <person name="Kalinowski J."/>
        </authorList>
    </citation>
    <scope>NUCLEOTIDE SEQUENCE [LARGE SCALE GENOMIC DNA]</scope>
    <source>
        <strain evidence="2 4">OJ8</strain>
    </source>
</reference>
<evidence type="ECO:0000256" key="1">
    <source>
        <dbReference type="SAM" id="Phobius"/>
    </source>
</evidence>
<evidence type="ECO:0000313" key="2">
    <source>
        <dbReference type="EMBL" id="APT86404.1"/>
    </source>
</evidence>
<evidence type="ECO:0000313" key="3">
    <source>
        <dbReference type="EMBL" id="GEB98007.1"/>
    </source>
</evidence>
<protein>
    <submittedName>
        <fullName evidence="2">Membrane protein</fullName>
    </submittedName>
</protein>
<dbReference type="InterPro" id="IPR023124">
    <property type="entry name" value="DUF3239_dom_sf"/>
</dbReference>
<feature type="transmembrane region" description="Helical" evidence="1">
    <location>
        <begin position="30"/>
        <end position="48"/>
    </location>
</feature>